<protein>
    <recommendedName>
        <fullName evidence="5 6">Dephospho-CoA kinase</fullName>
        <ecNumber evidence="5 6">2.7.1.24</ecNumber>
    </recommendedName>
    <alternativeName>
        <fullName evidence="5">Dephosphocoenzyme A kinase</fullName>
    </alternativeName>
</protein>
<keyword evidence="8" id="KW-1185">Reference proteome</keyword>
<evidence type="ECO:0000256" key="2">
    <source>
        <dbReference type="ARBA" id="ARBA00022741"/>
    </source>
</evidence>
<keyword evidence="5 7" id="KW-0808">Transferase</keyword>
<evidence type="ECO:0000256" key="1">
    <source>
        <dbReference type="ARBA" id="ARBA00009018"/>
    </source>
</evidence>
<evidence type="ECO:0000256" key="6">
    <source>
        <dbReference type="NCBIfam" id="TIGR00152"/>
    </source>
</evidence>
<dbReference type="GO" id="GO:0004140">
    <property type="term" value="F:dephospho-CoA kinase activity"/>
    <property type="evidence" value="ECO:0007669"/>
    <property type="project" value="UniProtKB-EC"/>
</dbReference>
<proteinExistence type="inferred from homology"/>
<evidence type="ECO:0000313" key="8">
    <source>
        <dbReference type="Proteomes" id="UP001356170"/>
    </source>
</evidence>
<dbReference type="HAMAP" id="MF_00376">
    <property type="entry name" value="Dephospho_CoA_kinase"/>
    <property type="match status" value="1"/>
</dbReference>
<comment type="function">
    <text evidence="5">Catalyzes the phosphorylation of the 3'-hydroxyl group of dephosphocoenzyme A to form coenzyme A.</text>
</comment>
<evidence type="ECO:0000256" key="4">
    <source>
        <dbReference type="ARBA" id="ARBA00022993"/>
    </source>
</evidence>
<keyword evidence="5" id="KW-0963">Cytoplasm</keyword>
<accession>A0ABU7UXW8</accession>
<comment type="pathway">
    <text evidence="5">Cofactor biosynthesis; coenzyme A biosynthesis; CoA from (R)-pantothenate: step 5/5.</text>
</comment>
<evidence type="ECO:0000256" key="3">
    <source>
        <dbReference type="ARBA" id="ARBA00022840"/>
    </source>
</evidence>
<comment type="subcellular location">
    <subcellularLocation>
        <location evidence="5">Cytoplasm</location>
    </subcellularLocation>
</comment>
<dbReference type="Proteomes" id="UP001356170">
    <property type="component" value="Unassembled WGS sequence"/>
</dbReference>
<dbReference type="PROSITE" id="PS51219">
    <property type="entry name" value="DPCK"/>
    <property type="match status" value="1"/>
</dbReference>
<dbReference type="EC" id="2.7.1.24" evidence="5 6"/>
<dbReference type="SUPFAM" id="SSF52540">
    <property type="entry name" value="P-loop containing nucleoside triphosphate hydrolases"/>
    <property type="match status" value="1"/>
</dbReference>
<comment type="caution">
    <text evidence="7">The sequence shown here is derived from an EMBL/GenBank/DDBJ whole genome shotgun (WGS) entry which is preliminary data.</text>
</comment>
<evidence type="ECO:0000313" key="7">
    <source>
        <dbReference type="EMBL" id="MEF2155410.1"/>
    </source>
</evidence>
<evidence type="ECO:0000256" key="5">
    <source>
        <dbReference type="HAMAP-Rule" id="MF_00376"/>
    </source>
</evidence>
<sequence>MSTYAVAVTGGIASGKSAVTAAFEKRGIVVADADLAARDVVAPGSQGLAEITRTFGPKVLTPDGSLDRAAMRALVFADPQARTTLESITHPRIRELLLGQAQQATSPYVVVAIPLLTEIGGRRAYPWLQRVLLVDVEPETQWRRLMTRDAMSDETARNMIAAQATPAARMAIADDIVRNEGTLEQLDSAIAELHTLYLRLAGAA</sequence>
<comment type="similarity">
    <text evidence="1 5">Belongs to the CoaE family.</text>
</comment>
<comment type="catalytic activity">
    <reaction evidence="5">
        <text>3'-dephospho-CoA + ATP = ADP + CoA + H(+)</text>
        <dbReference type="Rhea" id="RHEA:18245"/>
        <dbReference type="ChEBI" id="CHEBI:15378"/>
        <dbReference type="ChEBI" id="CHEBI:30616"/>
        <dbReference type="ChEBI" id="CHEBI:57287"/>
        <dbReference type="ChEBI" id="CHEBI:57328"/>
        <dbReference type="ChEBI" id="CHEBI:456216"/>
        <dbReference type="EC" id="2.7.1.24"/>
    </reaction>
</comment>
<dbReference type="NCBIfam" id="TIGR00152">
    <property type="entry name" value="dephospho-CoA kinase"/>
    <property type="match status" value="1"/>
</dbReference>
<feature type="binding site" evidence="5">
    <location>
        <begin position="13"/>
        <end position="18"/>
    </location>
    <ligand>
        <name>ATP</name>
        <dbReference type="ChEBI" id="CHEBI:30616"/>
    </ligand>
</feature>
<dbReference type="Gene3D" id="3.40.50.300">
    <property type="entry name" value="P-loop containing nucleotide triphosphate hydrolases"/>
    <property type="match status" value="1"/>
</dbReference>
<dbReference type="PANTHER" id="PTHR10695:SF46">
    <property type="entry name" value="BIFUNCTIONAL COENZYME A SYNTHASE-RELATED"/>
    <property type="match status" value="1"/>
</dbReference>
<dbReference type="InterPro" id="IPR001977">
    <property type="entry name" value="Depp_CoAkinase"/>
</dbReference>
<organism evidence="7 8">
    <name type="scientific">Aquilutibacter rugosus</name>
    <dbReference type="NCBI Taxonomy" id="3115820"/>
    <lineage>
        <taxon>Bacteria</taxon>
        <taxon>Pseudomonadati</taxon>
        <taxon>Pseudomonadota</taxon>
        <taxon>Gammaproteobacteria</taxon>
        <taxon>Lysobacterales</taxon>
        <taxon>Lysobacteraceae</taxon>
        <taxon>Aquilutibacter</taxon>
    </lineage>
</organism>
<gene>
    <name evidence="5 7" type="primary">coaE</name>
    <name evidence="7" type="ORF">V3390_04080</name>
</gene>
<name>A0ABU7UXW8_9GAMM</name>
<keyword evidence="4 5" id="KW-0173">Coenzyme A biosynthesis</keyword>
<dbReference type="EMBL" id="JAZHBO010000001">
    <property type="protein sequence ID" value="MEF2155410.1"/>
    <property type="molecule type" value="Genomic_DNA"/>
</dbReference>
<dbReference type="PANTHER" id="PTHR10695">
    <property type="entry name" value="DEPHOSPHO-COA KINASE-RELATED"/>
    <property type="match status" value="1"/>
</dbReference>
<dbReference type="Pfam" id="PF01121">
    <property type="entry name" value="CoaE"/>
    <property type="match status" value="1"/>
</dbReference>
<dbReference type="InterPro" id="IPR027417">
    <property type="entry name" value="P-loop_NTPase"/>
</dbReference>
<dbReference type="CDD" id="cd02022">
    <property type="entry name" value="DPCK"/>
    <property type="match status" value="1"/>
</dbReference>
<keyword evidence="3 5" id="KW-0067">ATP-binding</keyword>
<dbReference type="RefSeq" id="WP_331703457.1">
    <property type="nucleotide sequence ID" value="NZ_JAZHBO010000001.1"/>
</dbReference>
<keyword evidence="2 5" id="KW-0547">Nucleotide-binding</keyword>
<reference evidence="7 8" key="1">
    <citation type="submission" date="2024-01" db="EMBL/GenBank/DDBJ databases">
        <title>Novel species of the genus Luteimonas isolated from rivers.</title>
        <authorList>
            <person name="Lu H."/>
        </authorList>
    </citation>
    <scope>NUCLEOTIDE SEQUENCE [LARGE SCALE GENOMIC DNA]</scope>
    <source>
        <strain evidence="7 8">FXH3W</strain>
    </source>
</reference>
<keyword evidence="5 7" id="KW-0418">Kinase</keyword>